<dbReference type="InterPro" id="IPR036770">
    <property type="entry name" value="Ankyrin_rpt-contain_sf"/>
</dbReference>
<dbReference type="Gene3D" id="1.25.40.20">
    <property type="entry name" value="Ankyrin repeat-containing domain"/>
    <property type="match status" value="2"/>
</dbReference>
<protein>
    <recommendedName>
        <fullName evidence="6">Ankyrin repeat domain-containing protein</fullName>
    </recommendedName>
</protein>
<feature type="repeat" description="ANK" evidence="3">
    <location>
        <begin position="61"/>
        <end position="93"/>
    </location>
</feature>
<evidence type="ECO:0000313" key="4">
    <source>
        <dbReference type="EMBL" id="QSZ41528.1"/>
    </source>
</evidence>
<name>A0A975GCP5_9BACT</name>
<dbReference type="KEGG" id="saqt:GJV85_05215"/>
<dbReference type="InterPro" id="IPR050745">
    <property type="entry name" value="Multifunctional_regulatory"/>
</dbReference>
<organism evidence="4 5">
    <name type="scientific">Sulfurimonas aquatica</name>
    <dbReference type="NCBI Taxonomy" id="2672570"/>
    <lineage>
        <taxon>Bacteria</taxon>
        <taxon>Pseudomonadati</taxon>
        <taxon>Campylobacterota</taxon>
        <taxon>Epsilonproteobacteria</taxon>
        <taxon>Campylobacterales</taxon>
        <taxon>Sulfurimonadaceae</taxon>
        <taxon>Sulfurimonas</taxon>
    </lineage>
</organism>
<evidence type="ECO:0000256" key="1">
    <source>
        <dbReference type="ARBA" id="ARBA00022737"/>
    </source>
</evidence>
<reference evidence="4" key="2">
    <citation type="submission" date="2021-04" db="EMBL/GenBank/DDBJ databases">
        <title>Isolation and characterization of a novel species of the genus Sulfurimonas.</title>
        <authorList>
            <person name="Fukui M."/>
        </authorList>
    </citation>
    <scope>NUCLEOTIDE SEQUENCE</scope>
    <source>
        <strain evidence="4">H1576</strain>
    </source>
</reference>
<dbReference type="PROSITE" id="PS50088">
    <property type="entry name" value="ANK_REPEAT"/>
    <property type="match status" value="3"/>
</dbReference>
<dbReference type="Pfam" id="PF12796">
    <property type="entry name" value="Ank_2"/>
    <property type="match status" value="3"/>
</dbReference>
<dbReference type="PROSITE" id="PS50297">
    <property type="entry name" value="ANK_REP_REGION"/>
    <property type="match status" value="1"/>
</dbReference>
<evidence type="ECO:0000256" key="2">
    <source>
        <dbReference type="ARBA" id="ARBA00023043"/>
    </source>
</evidence>
<keyword evidence="1" id="KW-0677">Repeat</keyword>
<dbReference type="Proteomes" id="UP000671852">
    <property type="component" value="Chromosome"/>
</dbReference>
<reference evidence="4" key="1">
    <citation type="submission" date="2019-11" db="EMBL/GenBank/DDBJ databases">
        <authorList>
            <person name="Kojima H."/>
        </authorList>
    </citation>
    <scope>NUCLEOTIDE SEQUENCE</scope>
    <source>
        <strain evidence="4">H1576</strain>
    </source>
</reference>
<proteinExistence type="predicted"/>
<dbReference type="PROSITE" id="PS51257">
    <property type="entry name" value="PROKAR_LIPOPROTEIN"/>
    <property type="match status" value="1"/>
</dbReference>
<dbReference type="SUPFAM" id="SSF48403">
    <property type="entry name" value="Ankyrin repeat"/>
    <property type="match status" value="1"/>
</dbReference>
<dbReference type="AlphaFoldDB" id="A0A975GCP5"/>
<gene>
    <name evidence="4" type="ORF">GJV85_05215</name>
</gene>
<evidence type="ECO:0000256" key="3">
    <source>
        <dbReference type="PROSITE-ProRule" id="PRU00023"/>
    </source>
</evidence>
<accession>A0A975GCP5</accession>
<dbReference type="PANTHER" id="PTHR24189:SF71">
    <property type="entry name" value="ANKYRIN REPEAT DOMAIN 39"/>
    <property type="match status" value="1"/>
</dbReference>
<evidence type="ECO:0000313" key="5">
    <source>
        <dbReference type="Proteomes" id="UP000671852"/>
    </source>
</evidence>
<feature type="repeat" description="ANK" evidence="3">
    <location>
        <begin position="140"/>
        <end position="175"/>
    </location>
</feature>
<keyword evidence="2 3" id="KW-0040">ANK repeat</keyword>
<dbReference type="PANTHER" id="PTHR24189">
    <property type="entry name" value="MYOTROPHIN"/>
    <property type="match status" value="1"/>
</dbReference>
<dbReference type="GO" id="GO:0005737">
    <property type="term" value="C:cytoplasm"/>
    <property type="evidence" value="ECO:0007669"/>
    <property type="project" value="TreeGrafter"/>
</dbReference>
<dbReference type="SMART" id="SM00248">
    <property type="entry name" value="ANK"/>
    <property type="match status" value="7"/>
</dbReference>
<dbReference type="RefSeq" id="WP_207562809.1">
    <property type="nucleotide sequence ID" value="NZ_CP046072.1"/>
</dbReference>
<dbReference type="InterPro" id="IPR002110">
    <property type="entry name" value="Ankyrin_rpt"/>
</dbReference>
<evidence type="ECO:0008006" key="6">
    <source>
        <dbReference type="Google" id="ProtNLM"/>
    </source>
</evidence>
<feature type="repeat" description="ANK" evidence="3">
    <location>
        <begin position="97"/>
        <end position="139"/>
    </location>
</feature>
<keyword evidence="5" id="KW-1185">Reference proteome</keyword>
<dbReference type="EMBL" id="CP046072">
    <property type="protein sequence ID" value="QSZ41528.1"/>
    <property type="molecule type" value="Genomic_DNA"/>
</dbReference>
<sequence>MYYGFKFKSRLSIVTTLFVALLLSGCLASLLDVPGSAYNNETEQLSKLLKEGDNVNGFNDAGVAGIHYAAKAGNLKALRILLDNGADVNLKAINKYNGWSPLHFAMTIPKYNSSRYQYKKLDVVKLLVQKGAKLDYKGPNGESLLHIASAQAYKGSDKITAYLISSGLNINEKDSKGKTPFDYALKNLSFSNITVLMKNGVNFNNYKGPDGSSLFHLAAGEVLRTNSALDFIDYLISQGYDINKVDENKKTALHYVYKIDIDEKNKKYLQLKTDAVATLIKKGANLTAQDNYGNTVGHYAACDGNIGVVSIYRALYKKYNLSNVRNKKNQTIEELYKGYANWHNKVADPNTSVKEMLLLKYPPSCI</sequence>